<dbReference type="AlphaFoldDB" id="A0A2V3DW76"/>
<reference evidence="1 2" key="1">
    <citation type="submission" date="2018-05" db="EMBL/GenBank/DDBJ databases">
        <title>Genetic diversity of glacier-inhabiting Cryobacterium bacteria in China and description of Cryobacterium mengkeensis sp. nov. and Arthrobacter glacialis sp. nov.</title>
        <authorList>
            <person name="Liu Q."/>
            <person name="Xin Y.-H."/>
        </authorList>
    </citation>
    <scope>NUCLEOTIDE SEQUENCE [LARGE SCALE GENOMIC DNA]</scope>
    <source>
        <strain evidence="1 2">GP3</strain>
    </source>
</reference>
<sequence length="215" mass="23618">MSFNYSQPPTPQRPLHYWLESEVAKLSPQHTPSALREMAWRFGQWRGFAAACAGIGVVGLGIAWLLAVWRPQIIWLWALLIVAALLLMVLCPLISKLKISKIASGKSPMLSRAAASISAGVGAAIFLSAIFVALASFALDPWFHMGAKGITCAAAVYALILILMTSVFVLPGYFAHYARRDFRRHIDQSPSLRTQLEHMSQTWVDPVGNQSFGPL</sequence>
<dbReference type="EMBL" id="QHLZ01000001">
    <property type="protein sequence ID" value="PXA69115.1"/>
    <property type="molecule type" value="Genomic_DNA"/>
</dbReference>
<dbReference type="OrthoDB" id="4953790at2"/>
<comment type="caution">
    <text evidence="1">The sequence shown here is derived from an EMBL/GenBank/DDBJ whole genome shotgun (WGS) entry which is preliminary data.</text>
</comment>
<evidence type="ECO:0000313" key="1">
    <source>
        <dbReference type="EMBL" id="PXA69115.1"/>
    </source>
</evidence>
<accession>A0A2V3DW76</accession>
<dbReference type="RefSeq" id="WP_110104403.1">
    <property type="nucleotide sequence ID" value="NZ_JACBZZ010000001.1"/>
</dbReference>
<dbReference type="Proteomes" id="UP000246303">
    <property type="component" value="Unassembled WGS sequence"/>
</dbReference>
<gene>
    <name evidence="1" type="ORF">CVS29_00585</name>
</gene>
<organism evidence="1 2">
    <name type="scientific">Arthrobacter psychrochitiniphilus</name>
    <dbReference type="NCBI Taxonomy" id="291045"/>
    <lineage>
        <taxon>Bacteria</taxon>
        <taxon>Bacillati</taxon>
        <taxon>Actinomycetota</taxon>
        <taxon>Actinomycetes</taxon>
        <taxon>Micrococcales</taxon>
        <taxon>Micrococcaceae</taxon>
        <taxon>Arthrobacter</taxon>
    </lineage>
</organism>
<protein>
    <submittedName>
        <fullName evidence="1">Uncharacterized protein</fullName>
    </submittedName>
</protein>
<evidence type="ECO:0000313" key="2">
    <source>
        <dbReference type="Proteomes" id="UP000246303"/>
    </source>
</evidence>
<name>A0A2V3DW76_9MICC</name>
<proteinExistence type="predicted"/>
<keyword evidence="2" id="KW-1185">Reference proteome</keyword>